<dbReference type="InterPro" id="IPR036383">
    <property type="entry name" value="TSP1_rpt_sf"/>
</dbReference>
<evidence type="ECO:0000313" key="7">
    <source>
        <dbReference type="Proteomes" id="UP000593567"/>
    </source>
</evidence>
<dbReference type="AlphaFoldDB" id="A0A7J7JDX9"/>
<dbReference type="PROSITE" id="PS50092">
    <property type="entry name" value="TSP1"/>
    <property type="match status" value="1"/>
</dbReference>
<dbReference type="SMART" id="SM00209">
    <property type="entry name" value="TSP1"/>
    <property type="match status" value="1"/>
</dbReference>
<name>A0A7J7JDX9_BUGNE</name>
<keyword evidence="7" id="KW-1185">Reference proteome</keyword>
<proteinExistence type="predicted"/>
<dbReference type="PROSITE" id="PS00524">
    <property type="entry name" value="SMB_1"/>
    <property type="match status" value="1"/>
</dbReference>
<sequence length="297" mass="32966">MNTYQVVAILILVQFGAVASAAYSPLSNQLLWQKRSGPPQVGCAGMCCSGKNSSCFNLTPMKSSSASDKGRCFCDEGCITMGDCCEDYTSTCQAVDCVVGEWTEYTECSRRCGIGMKSRTRKVLEEPKNGGVSCPTLKETTVCRGQKCKSQRHLGARGRTDSDTARIMPAIYKRYRSYIKYNANMDIRKNLYKKYYAPREVERKGYCATFEITSSRISCTSGALGAQKLSKGSQVCVECQTKAMGGLSSATCIGHGTMEKDTFWTAVNSHGCHGWWRRIDEIRECTCNEKWLYICLK</sequence>
<dbReference type="InterPro" id="IPR001212">
    <property type="entry name" value="Somatomedin_B_dom"/>
</dbReference>
<organism evidence="6 7">
    <name type="scientific">Bugula neritina</name>
    <name type="common">Brown bryozoan</name>
    <name type="synonym">Sertularia neritina</name>
    <dbReference type="NCBI Taxonomy" id="10212"/>
    <lineage>
        <taxon>Eukaryota</taxon>
        <taxon>Metazoa</taxon>
        <taxon>Spiralia</taxon>
        <taxon>Lophotrochozoa</taxon>
        <taxon>Bryozoa</taxon>
        <taxon>Gymnolaemata</taxon>
        <taxon>Cheilostomatida</taxon>
        <taxon>Flustrina</taxon>
        <taxon>Buguloidea</taxon>
        <taxon>Bugulidae</taxon>
        <taxon>Bugula</taxon>
    </lineage>
</organism>
<dbReference type="InterPro" id="IPR044004">
    <property type="entry name" value="TSP1_spondin_dom"/>
</dbReference>
<evidence type="ECO:0000259" key="5">
    <source>
        <dbReference type="PROSITE" id="PS50958"/>
    </source>
</evidence>
<dbReference type="Gene3D" id="4.10.410.20">
    <property type="match status" value="1"/>
</dbReference>
<dbReference type="InterPro" id="IPR039942">
    <property type="entry name" value="SBSPO"/>
</dbReference>
<feature type="chain" id="PRO_5029666645" description="SMB domain-containing protein" evidence="4">
    <location>
        <begin position="22"/>
        <end position="297"/>
    </location>
</feature>
<dbReference type="EMBL" id="VXIV02002582">
    <property type="protein sequence ID" value="KAF6024430.1"/>
    <property type="molecule type" value="Genomic_DNA"/>
</dbReference>
<comment type="caution">
    <text evidence="6">The sequence shown here is derived from an EMBL/GenBank/DDBJ whole genome shotgun (WGS) entry which is preliminary data.</text>
</comment>
<dbReference type="PANTHER" id="PTHR20920:SF5">
    <property type="entry name" value="SMB DOMAIN-CONTAINING PROTEIN"/>
    <property type="match status" value="1"/>
</dbReference>
<feature type="domain" description="SMB" evidence="5">
    <location>
        <begin position="43"/>
        <end position="96"/>
    </location>
</feature>
<evidence type="ECO:0000313" key="6">
    <source>
        <dbReference type="EMBL" id="KAF6024430.1"/>
    </source>
</evidence>
<evidence type="ECO:0000256" key="4">
    <source>
        <dbReference type="SAM" id="SignalP"/>
    </source>
</evidence>
<evidence type="ECO:0000256" key="2">
    <source>
        <dbReference type="ARBA" id="ARBA00023157"/>
    </source>
</evidence>
<dbReference type="InterPro" id="IPR000884">
    <property type="entry name" value="TSP1_rpt"/>
</dbReference>
<dbReference type="OrthoDB" id="98591at2759"/>
<keyword evidence="2" id="KW-1015">Disulfide bond</keyword>
<dbReference type="Pfam" id="PF19028">
    <property type="entry name" value="TSP1_spondin"/>
    <property type="match status" value="1"/>
</dbReference>
<gene>
    <name evidence="6" type="ORF">EB796_017267</name>
</gene>
<evidence type="ECO:0000256" key="3">
    <source>
        <dbReference type="ARBA" id="ARBA00023180"/>
    </source>
</evidence>
<accession>A0A7J7JDX9</accession>
<dbReference type="Pfam" id="PF25031">
    <property type="entry name" value="SBSPON_C"/>
    <property type="match status" value="1"/>
</dbReference>
<keyword evidence="1 4" id="KW-0732">Signal</keyword>
<feature type="signal peptide" evidence="4">
    <location>
        <begin position="1"/>
        <end position="21"/>
    </location>
</feature>
<keyword evidence="3" id="KW-0325">Glycoprotein</keyword>
<evidence type="ECO:0000256" key="1">
    <source>
        <dbReference type="ARBA" id="ARBA00022729"/>
    </source>
</evidence>
<dbReference type="PANTHER" id="PTHR20920">
    <property type="entry name" value="RPE-SPONDIN"/>
    <property type="match status" value="1"/>
</dbReference>
<dbReference type="SUPFAM" id="SSF82895">
    <property type="entry name" value="TSP-1 type 1 repeat"/>
    <property type="match status" value="1"/>
</dbReference>
<dbReference type="Gene3D" id="2.20.100.10">
    <property type="entry name" value="Thrombospondin type-1 (TSP1) repeat"/>
    <property type="match status" value="1"/>
</dbReference>
<dbReference type="FunFam" id="2.20.100.10:FF:000019">
    <property type="entry name" value="Thrombospondin type 1 domain containing 7A"/>
    <property type="match status" value="1"/>
</dbReference>
<protein>
    <recommendedName>
        <fullName evidence="5">SMB domain-containing protein</fullName>
    </recommendedName>
</protein>
<reference evidence="6" key="1">
    <citation type="submission" date="2020-06" db="EMBL/GenBank/DDBJ databases">
        <title>Draft genome of Bugula neritina, a colonial animal packing powerful symbionts and potential medicines.</title>
        <authorList>
            <person name="Rayko M."/>
        </authorList>
    </citation>
    <scope>NUCLEOTIDE SEQUENCE [LARGE SCALE GENOMIC DNA]</scope>
    <source>
        <strain evidence="6">Kwan_BN1</strain>
    </source>
</reference>
<dbReference type="Proteomes" id="UP000593567">
    <property type="component" value="Unassembled WGS sequence"/>
</dbReference>
<dbReference type="PROSITE" id="PS50958">
    <property type="entry name" value="SMB_2"/>
    <property type="match status" value="1"/>
</dbReference>
<dbReference type="InterPro" id="IPR056801">
    <property type="entry name" value="SBSPON_C"/>
</dbReference>